<dbReference type="Proteomes" id="UP000001025">
    <property type="component" value="Chromosome"/>
</dbReference>
<dbReference type="AlphaFoldDB" id="Q7UYY9"/>
<keyword evidence="3" id="KW-1185">Reference proteome</keyword>
<dbReference type="KEGG" id="rba:RB303"/>
<evidence type="ECO:0000313" key="3">
    <source>
        <dbReference type="Proteomes" id="UP000001025"/>
    </source>
</evidence>
<organism evidence="2 3">
    <name type="scientific">Rhodopirellula baltica (strain DSM 10527 / NCIMB 13988 / SH1)</name>
    <dbReference type="NCBI Taxonomy" id="243090"/>
    <lineage>
        <taxon>Bacteria</taxon>
        <taxon>Pseudomonadati</taxon>
        <taxon>Planctomycetota</taxon>
        <taxon>Planctomycetia</taxon>
        <taxon>Pirellulales</taxon>
        <taxon>Pirellulaceae</taxon>
        <taxon>Rhodopirellula</taxon>
    </lineage>
</organism>
<gene>
    <name evidence="2" type="ordered locus">RB303</name>
</gene>
<accession>Q7UYY9</accession>
<dbReference type="STRING" id="243090.RB303"/>
<sequence length="53" mass="5864">MPKMLNCRSCLKARNQRVSHRLAIGFPAVTASRENKPDSSARCFVSTTPSQTL</sequence>
<reference evidence="2 3" key="1">
    <citation type="journal article" date="2003" name="Proc. Natl. Acad. Sci. U.S.A.">
        <title>Complete genome sequence of the marine planctomycete Pirellula sp. strain 1.</title>
        <authorList>
            <person name="Gloeckner F.O."/>
            <person name="Kube M."/>
            <person name="Bauer M."/>
            <person name="Teeling H."/>
            <person name="Lombardot T."/>
            <person name="Ludwig W."/>
            <person name="Gade D."/>
            <person name="Beck A."/>
            <person name="Borzym K."/>
            <person name="Heitmann K."/>
            <person name="Rabus R."/>
            <person name="Schlesner H."/>
            <person name="Amann R."/>
            <person name="Reinhardt R."/>
        </authorList>
    </citation>
    <scope>NUCLEOTIDE SEQUENCE [LARGE SCALE GENOMIC DNA]</scope>
    <source>
        <strain evidence="3">DSM 10527 / NCIMB 13988 / SH1</strain>
    </source>
</reference>
<evidence type="ECO:0000256" key="1">
    <source>
        <dbReference type="SAM" id="MobiDB-lite"/>
    </source>
</evidence>
<dbReference type="HOGENOM" id="CLU_3065572_0_0_0"/>
<feature type="region of interest" description="Disordered" evidence="1">
    <location>
        <begin position="32"/>
        <end position="53"/>
    </location>
</feature>
<dbReference type="EMBL" id="BX294133">
    <property type="protein sequence ID" value="CAD71501.1"/>
    <property type="molecule type" value="Genomic_DNA"/>
</dbReference>
<dbReference type="EnsemblBacteria" id="CAD71501">
    <property type="protein sequence ID" value="CAD71501"/>
    <property type="gene ID" value="RB303"/>
</dbReference>
<dbReference type="InParanoid" id="Q7UYY9"/>
<protein>
    <submittedName>
        <fullName evidence="2">Uncharacterized protein</fullName>
    </submittedName>
</protein>
<name>Q7UYY9_RHOBA</name>
<proteinExistence type="predicted"/>
<evidence type="ECO:0000313" key="2">
    <source>
        <dbReference type="EMBL" id="CAD71501.1"/>
    </source>
</evidence>